<dbReference type="OrthoDB" id="9800916at2"/>
<dbReference type="InterPro" id="IPR025202">
    <property type="entry name" value="PLD-like_dom"/>
</dbReference>
<dbReference type="SUPFAM" id="SSF56024">
    <property type="entry name" value="Phospholipase D/nuclease"/>
    <property type="match status" value="1"/>
</dbReference>
<evidence type="ECO:0000259" key="1">
    <source>
        <dbReference type="PROSITE" id="PS50035"/>
    </source>
</evidence>
<dbReference type="PROSITE" id="PS50035">
    <property type="entry name" value="PLD"/>
    <property type="match status" value="1"/>
</dbReference>
<dbReference type="GO" id="GO:0006793">
    <property type="term" value="P:phosphorus metabolic process"/>
    <property type="evidence" value="ECO:0007669"/>
    <property type="project" value="UniProtKB-ARBA"/>
</dbReference>
<evidence type="ECO:0000313" key="3">
    <source>
        <dbReference type="Proteomes" id="UP000064893"/>
    </source>
</evidence>
<dbReference type="PATRIC" id="fig|1307839.3.peg.2975"/>
<proteinExistence type="predicted"/>
<dbReference type="GO" id="GO:0003824">
    <property type="term" value="F:catalytic activity"/>
    <property type="evidence" value="ECO:0007669"/>
    <property type="project" value="InterPro"/>
</dbReference>
<sequence length="175" mass="20131">MAEITYIKNEAHYGKVLQTALQAKRMLWIGTADLKDLYVKYNNVTMPFLRAVAGLLRKKVEVRLIHAKEPGARFRDDFDKHPELVNHLERMLCPRVHFKLIIVDSQWAYIGSANLTGAGMGMKSLNRRNFESGIWTNDSALFESAMSQFDDVWIGKHCPKCGRKEFCSDRVLDVR</sequence>
<name>A0A0S2I2F1_9BACT</name>
<protein>
    <submittedName>
        <fullName evidence="2">Phospholipase D Active site motif</fullName>
    </submittedName>
</protein>
<dbReference type="RefSeq" id="WP_057953822.1">
    <property type="nucleotide sequence ID" value="NZ_CP013118.1"/>
</dbReference>
<feature type="domain" description="PLD phosphodiesterase" evidence="1">
    <location>
        <begin position="97"/>
        <end position="119"/>
    </location>
</feature>
<dbReference type="AlphaFoldDB" id="A0A0S2I2F1"/>
<dbReference type="Gene3D" id="3.30.870.10">
    <property type="entry name" value="Endonuclease Chain A"/>
    <property type="match status" value="1"/>
</dbReference>
<keyword evidence="3" id="KW-1185">Reference proteome</keyword>
<dbReference type="EMBL" id="CP013118">
    <property type="protein sequence ID" value="ALO16452.1"/>
    <property type="molecule type" value="Genomic_DNA"/>
</dbReference>
<dbReference type="STRING" id="1307839.L21SP5_02832"/>
<dbReference type="InterPro" id="IPR001736">
    <property type="entry name" value="PLipase_D/transphosphatidylase"/>
</dbReference>
<dbReference type="Pfam" id="PF13091">
    <property type="entry name" value="PLDc_2"/>
    <property type="match status" value="1"/>
</dbReference>
<accession>A0A0S2I2F1</accession>
<reference evidence="2 3" key="1">
    <citation type="submission" date="2015-11" db="EMBL/GenBank/DDBJ databases">
        <title>Description and complete genome sequence of a novel strain predominating in hypersaline microbial mats and representing a new family of the Bacteriodetes phylum.</title>
        <authorList>
            <person name="Spring S."/>
            <person name="Bunk B."/>
            <person name="Sproer C."/>
            <person name="Klenk H.-P."/>
        </authorList>
    </citation>
    <scope>NUCLEOTIDE SEQUENCE [LARGE SCALE GENOMIC DNA]</scope>
    <source>
        <strain evidence="2 3">L21-Spi-D4</strain>
    </source>
</reference>
<dbReference type="SMART" id="SM00155">
    <property type="entry name" value="PLDc"/>
    <property type="match status" value="1"/>
</dbReference>
<dbReference type="CDD" id="cd00138">
    <property type="entry name" value="PLDc_SF"/>
    <property type="match status" value="1"/>
</dbReference>
<evidence type="ECO:0000313" key="2">
    <source>
        <dbReference type="EMBL" id="ALO16452.1"/>
    </source>
</evidence>
<dbReference type="Proteomes" id="UP000064893">
    <property type="component" value="Chromosome"/>
</dbReference>
<organism evidence="2 3">
    <name type="scientific">Salinivirga cyanobacteriivorans</name>
    <dbReference type="NCBI Taxonomy" id="1307839"/>
    <lineage>
        <taxon>Bacteria</taxon>
        <taxon>Pseudomonadati</taxon>
        <taxon>Bacteroidota</taxon>
        <taxon>Bacteroidia</taxon>
        <taxon>Bacteroidales</taxon>
        <taxon>Salinivirgaceae</taxon>
        <taxon>Salinivirga</taxon>
    </lineage>
</organism>
<dbReference type="KEGG" id="blq:L21SP5_02832"/>
<gene>
    <name evidence="2" type="ORF">L21SP5_02832</name>
</gene>